<accession>A0A086KVT0</accession>
<feature type="transmembrane region" description="Helical" evidence="2">
    <location>
        <begin position="194"/>
        <end position="215"/>
    </location>
</feature>
<feature type="transmembrane region" description="Helical" evidence="2">
    <location>
        <begin position="253"/>
        <end position="276"/>
    </location>
</feature>
<comment type="caution">
    <text evidence="3">The sequence shown here is derived from an EMBL/GenBank/DDBJ whole genome shotgun (WGS) entry which is preliminary data.</text>
</comment>
<gene>
    <name evidence="3" type="ORF">TGDOM2_231220</name>
</gene>
<dbReference type="OrthoDB" id="445233at2759"/>
<reference evidence="3 4" key="1">
    <citation type="submission" date="2014-02" db="EMBL/GenBank/DDBJ databases">
        <authorList>
            <person name="Sibley D."/>
            <person name="Venepally P."/>
            <person name="Karamycheva S."/>
            <person name="Hadjithomas M."/>
            <person name="Khan A."/>
            <person name="Brunk B."/>
            <person name="Roos D."/>
            <person name="Caler E."/>
            <person name="Lorenzi H."/>
        </authorList>
    </citation>
    <scope>NUCLEOTIDE SEQUENCE [LARGE SCALE GENOMIC DNA]</scope>
    <source>
        <strain evidence="3 4">GAB2-2007-GAL-DOM2</strain>
    </source>
</reference>
<proteinExistence type="predicted"/>
<keyword evidence="2" id="KW-0472">Membrane</keyword>
<dbReference type="EMBL" id="AHZU02000100">
    <property type="protein sequence ID" value="KFG48498.1"/>
    <property type="molecule type" value="Genomic_DNA"/>
</dbReference>
<dbReference type="VEuPathDB" id="ToxoDB:TGDOM2_231220"/>
<dbReference type="Proteomes" id="UP000028837">
    <property type="component" value="Unassembled WGS sequence"/>
</dbReference>
<evidence type="ECO:0000313" key="3">
    <source>
        <dbReference type="EMBL" id="KFG48498.1"/>
    </source>
</evidence>
<dbReference type="AlphaFoldDB" id="A0A086KVT0"/>
<name>A0A086KVT0_TOXGO</name>
<feature type="transmembrane region" description="Helical" evidence="2">
    <location>
        <begin position="20"/>
        <end position="40"/>
    </location>
</feature>
<keyword evidence="2" id="KW-1133">Transmembrane helix</keyword>
<feature type="compositionally biased region" description="Polar residues" evidence="1">
    <location>
        <begin position="351"/>
        <end position="363"/>
    </location>
</feature>
<feature type="transmembrane region" description="Helical" evidence="2">
    <location>
        <begin position="86"/>
        <end position="110"/>
    </location>
</feature>
<evidence type="ECO:0000313" key="4">
    <source>
        <dbReference type="Proteomes" id="UP000028837"/>
    </source>
</evidence>
<evidence type="ECO:0000256" key="1">
    <source>
        <dbReference type="SAM" id="MobiDB-lite"/>
    </source>
</evidence>
<feature type="region of interest" description="Disordered" evidence="1">
    <location>
        <begin position="318"/>
        <end position="371"/>
    </location>
</feature>
<organism evidence="3 4">
    <name type="scientific">Toxoplasma gondii GAB2-2007-GAL-DOM2</name>
    <dbReference type="NCBI Taxonomy" id="1130820"/>
    <lineage>
        <taxon>Eukaryota</taxon>
        <taxon>Sar</taxon>
        <taxon>Alveolata</taxon>
        <taxon>Apicomplexa</taxon>
        <taxon>Conoidasida</taxon>
        <taxon>Coccidia</taxon>
        <taxon>Eucoccidiorida</taxon>
        <taxon>Eimeriorina</taxon>
        <taxon>Sarcocystidae</taxon>
        <taxon>Toxoplasma</taxon>
    </lineage>
</organism>
<sequence>MSGEDPVSELLTRPRDWPYQVYNCFTLVLSCTVLLFVLAIHEMSLYASILPHAFQMVTLRKRRIYCFEVDISSGPAARKVRMQYLWLLRTAVLVVGCYLWQTCVLSYWAFDAREASGKQSLLDACGNDGADCFGSAHNYDFFSVNASPANLCVKYDLAAILRPEIQEEIYAKYRYVTCINFVTPNTLVYTQHLAIAYALAKMIITLFEVLVWLLYRSRSSILPTIVLAVGVIFLAVWIGSIFIPRLLSFFSSWIGYVMLLSVPIVLWTALLAAHYLRKIQHQKWTLWKIQANRPMARAEDPDNDIRLLRSNSVLMETDYREDGTGSPSPRDRSRRSGLSPRHSGVSPVAVQASSENLHNQTSGADACAPSSAGWRPFSGSRFAMPARYQLAKRSETSETEKPGKKGEKREAMLKIATAFLRNEGGEKDAAKKVESAKLLAGAQVELVKKQS</sequence>
<protein>
    <submittedName>
        <fullName evidence="3">Putative transmembrane protein</fullName>
    </submittedName>
</protein>
<evidence type="ECO:0000256" key="2">
    <source>
        <dbReference type="SAM" id="Phobius"/>
    </source>
</evidence>
<feature type="transmembrane region" description="Helical" evidence="2">
    <location>
        <begin position="222"/>
        <end position="247"/>
    </location>
</feature>
<keyword evidence="2 3" id="KW-0812">Transmembrane</keyword>